<comment type="similarity">
    <text evidence="1 4">Belongs to the prefoldin subunit beta family.</text>
</comment>
<dbReference type="AlphaFoldDB" id="A0AAX4PJV1"/>
<dbReference type="InterPro" id="IPR009053">
    <property type="entry name" value="Prefoldin"/>
</dbReference>
<evidence type="ECO:0000256" key="5">
    <source>
        <dbReference type="SAM" id="Coils"/>
    </source>
</evidence>
<evidence type="ECO:0000313" key="7">
    <source>
        <dbReference type="Proteomes" id="UP001472866"/>
    </source>
</evidence>
<organism evidence="6 7">
    <name type="scientific">Chloropicon roscoffensis</name>
    <dbReference type="NCBI Taxonomy" id="1461544"/>
    <lineage>
        <taxon>Eukaryota</taxon>
        <taxon>Viridiplantae</taxon>
        <taxon>Chlorophyta</taxon>
        <taxon>Chloropicophyceae</taxon>
        <taxon>Chloropicales</taxon>
        <taxon>Chloropicaceae</taxon>
        <taxon>Chloropicon</taxon>
    </lineage>
</organism>
<evidence type="ECO:0000256" key="4">
    <source>
        <dbReference type="PIRNR" id="PIRNR016477"/>
    </source>
</evidence>
<evidence type="ECO:0000256" key="1">
    <source>
        <dbReference type="ARBA" id="ARBA00008045"/>
    </source>
</evidence>
<dbReference type="InterPro" id="IPR002777">
    <property type="entry name" value="PFD_beta-like"/>
</dbReference>
<reference evidence="6 7" key="1">
    <citation type="submission" date="2024-03" db="EMBL/GenBank/DDBJ databases">
        <title>Complete genome sequence of the green alga Chloropicon roscoffensis RCC1871.</title>
        <authorList>
            <person name="Lemieux C."/>
            <person name="Pombert J.-F."/>
            <person name="Otis C."/>
            <person name="Turmel M."/>
        </authorList>
    </citation>
    <scope>NUCLEOTIDE SEQUENCE [LARGE SCALE GENOMIC DNA]</scope>
    <source>
        <strain evidence="6 7">RCC1871</strain>
    </source>
</reference>
<comment type="function">
    <text evidence="3 4">Binds specifically to cytosolic chaperonin (c-CPN) and transfers target proteins to it. Binds to nascent polypeptide chain and promotes folding in an environment in which there are many competing pathways for nonnative proteins.</text>
</comment>
<keyword evidence="2 4" id="KW-0143">Chaperone</keyword>
<gene>
    <name evidence="6" type="ORF">HKI87_14g77470</name>
</gene>
<dbReference type="GO" id="GO:0051082">
    <property type="term" value="F:unfolded protein binding"/>
    <property type="evidence" value="ECO:0007669"/>
    <property type="project" value="InterPro"/>
</dbReference>
<dbReference type="PANTHER" id="PTHR21100">
    <property type="entry name" value="PREFOLDIN SUBUNIT 4"/>
    <property type="match status" value="1"/>
</dbReference>
<dbReference type="GO" id="GO:0016272">
    <property type="term" value="C:prefoldin complex"/>
    <property type="evidence" value="ECO:0007669"/>
    <property type="project" value="UniProtKB-UniRule"/>
</dbReference>
<dbReference type="GO" id="GO:0009409">
    <property type="term" value="P:response to cold"/>
    <property type="evidence" value="ECO:0007669"/>
    <property type="project" value="UniProtKB-ARBA"/>
</dbReference>
<dbReference type="Gene3D" id="1.10.287.370">
    <property type="match status" value="1"/>
</dbReference>
<dbReference type="PIRSF" id="PIRSF016477">
    <property type="entry name" value="Prefoldin_subunit_4"/>
    <property type="match status" value="1"/>
</dbReference>
<dbReference type="EMBL" id="CP151514">
    <property type="protein sequence ID" value="WZN66182.1"/>
    <property type="molecule type" value="Genomic_DNA"/>
</dbReference>
<protein>
    <recommendedName>
        <fullName evidence="4">Prefoldin subunit 4</fullName>
    </recommendedName>
</protein>
<evidence type="ECO:0000256" key="3">
    <source>
        <dbReference type="ARBA" id="ARBA00024667"/>
    </source>
</evidence>
<name>A0AAX4PJV1_9CHLO</name>
<dbReference type="PANTHER" id="PTHR21100:SF9">
    <property type="entry name" value="PREFOLDIN SUBUNIT 4"/>
    <property type="match status" value="1"/>
</dbReference>
<accession>A0AAX4PJV1</accession>
<evidence type="ECO:0000313" key="6">
    <source>
        <dbReference type="EMBL" id="WZN66182.1"/>
    </source>
</evidence>
<feature type="coiled-coil region" evidence="5">
    <location>
        <begin position="78"/>
        <end position="112"/>
    </location>
</feature>
<dbReference type="Proteomes" id="UP001472866">
    <property type="component" value="Chromosome 14"/>
</dbReference>
<dbReference type="SUPFAM" id="SSF46579">
    <property type="entry name" value="Prefoldin"/>
    <property type="match status" value="1"/>
</dbReference>
<keyword evidence="7" id="KW-1185">Reference proteome</keyword>
<comment type="subunit">
    <text evidence="4">Heterohexamer of two PFD-alpha type and four PFD-beta type subunits.</text>
</comment>
<evidence type="ECO:0000256" key="2">
    <source>
        <dbReference type="ARBA" id="ARBA00023186"/>
    </source>
</evidence>
<dbReference type="Pfam" id="PF01920">
    <property type="entry name" value="Prefoldin_2"/>
    <property type="match status" value="1"/>
</dbReference>
<keyword evidence="5" id="KW-0175">Coiled coil</keyword>
<dbReference type="CDD" id="cd23165">
    <property type="entry name" value="Prefoldin_4"/>
    <property type="match status" value="1"/>
</dbReference>
<dbReference type="FunFam" id="1.10.287.370:FF:000005">
    <property type="entry name" value="Prefoldin subunit 4"/>
    <property type="match status" value="1"/>
</dbReference>
<dbReference type="InterPro" id="IPR016661">
    <property type="entry name" value="PFDN4"/>
</dbReference>
<dbReference type="GO" id="GO:0006457">
    <property type="term" value="P:protein folding"/>
    <property type="evidence" value="ECO:0007669"/>
    <property type="project" value="UniProtKB-UniRule"/>
</dbReference>
<sequence length="125" mass="14079">MPAAPSAGPQVTREDQASINAFGRLNNQYHEIQGKIKAKKKYSEDLEDASNELMLADGDTVKYSYGWVFVHMDEETADDKLTAERDEVEEDVTKLEGELGDVRTKMDELKATLYSKFGNTINLEE</sequence>
<proteinExistence type="inferred from homology"/>
<dbReference type="GO" id="GO:0005737">
    <property type="term" value="C:cytoplasm"/>
    <property type="evidence" value="ECO:0007669"/>
    <property type="project" value="TreeGrafter"/>
</dbReference>